<keyword evidence="2" id="KW-1133">Transmembrane helix</keyword>
<dbReference type="InterPro" id="IPR001810">
    <property type="entry name" value="F-box_dom"/>
</dbReference>
<feature type="domain" description="F-box" evidence="3">
    <location>
        <begin position="160"/>
        <end position="198"/>
    </location>
</feature>
<evidence type="ECO:0000313" key="4">
    <source>
        <dbReference type="EMBL" id="KAI9274478.1"/>
    </source>
</evidence>
<organism evidence="4 5">
    <name type="scientific">Phascolomyces articulosus</name>
    <dbReference type="NCBI Taxonomy" id="60185"/>
    <lineage>
        <taxon>Eukaryota</taxon>
        <taxon>Fungi</taxon>
        <taxon>Fungi incertae sedis</taxon>
        <taxon>Mucoromycota</taxon>
        <taxon>Mucoromycotina</taxon>
        <taxon>Mucoromycetes</taxon>
        <taxon>Mucorales</taxon>
        <taxon>Lichtheimiaceae</taxon>
        <taxon>Phascolomyces</taxon>
    </lineage>
</organism>
<feature type="compositionally biased region" description="Basic and acidic residues" evidence="1">
    <location>
        <begin position="9"/>
        <end position="23"/>
    </location>
</feature>
<dbReference type="AlphaFoldDB" id="A0AAD5PJU3"/>
<dbReference type="InterPro" id="IPR036047">
    <property type="entry name" value="F-box-like_dom_sf"/>
</dbReference>
<protein>
    <recommendedName>
        <fullName evidence="3">F-box domain-containing protein</fullName>
    </recommendedName>
</protein>
<proteinExistence type="predicted"/>
<dbReference type="InterPro" id="IPR011990">
    <property type="entry name" value="TPR-like_helical_dom_sf"/>
</dbReference>
<dbReference type="SUPFAM" id="SSF81383">
    <property type="entry name" value="F-box domain"/>
    <property type="match status" value="1"/>
</dbReference>
<dbReference type="EMBL" id="JAIXMP010000004">
    <property type="protein sequence ID" value="KAI9274478.1"/>
    <property type="molecule type" value="Genomic_DNA"/>
</dbReference>
<dbReference type="Proteomes" id="UP001209540">
    <property type="component" value="Unassembled WGS sequence"/>
</dbReference>
<evidence type="ECO:0000313" key="5">
    <source>
        <dbReference type="Proteomes" id="UP001209540"/>
    </source>
</evidence>
<keyword evidence="2" id="KW-0472">Membrane</keyword>
<dbReference type="Gene3D" id="1.20.1280.50">
    <property type="match status" value="1"/>
</dbReference>
<reference evidence="4" key="2">
    <citation type="submission" date="2023-02" db="EMBL/GenBank/DDBJ databases">
        <authorList>
            <consortium name="DOE Joint Genome Institute"/>
            <person name="Mondo S.J."/>
            <person name="Chang Y."/>
            <person name="Wang Y."/>
            <person name="Ahrendt S."/>
            <person name="Andreopoulos W."/>
            <person name="Barry K."/>
            <person name="Beard J."/>
            <person name="Benny G.L."/>
            <person name="Blankenship S."/>
            <person name="Bonito G."/>
            <person name="Cuomo C."/>
            <person name="Desiro A."/>
            <person name="Gervers K.A."/>
            <person name="Hundley H."/>
            <person name="Kuo A."/>
            <person name="LaButti K."/>
            <person name="Lang B.F."/>
            <person name="Lipzen A."/>
            <person name="O'Donnell K."/>
            <person name="Pangilinan J."/>
            <person name="Reynolds N."/>
            <person name="Sandor L."/>
            <person name="Smith M.W."/>
            <person name="Tsang A."/>
            <person name="Grigoriev I.V."/>
            <person name="Stajich J.E."/>
            <person name="Spatafora J.W."/>
        </authorList>
    </citation>
    <scope>NUCLEOTIDE SEQUENCE</scope>
    <source>
        <strain evidence="4">RSA 2281</strain>
    </source>
</reference>
<sequence>MLRSSNSDTIKESSNKVGDTNDDRDYDAIIKQSTTALAEIYRTQHIALLDKRAFALGMKSQFREGLKDAQAMIKYAPDLITGYLRLGDLYLRQGMSRAAIDIYDRGLENLHPPAPPLPLPQQNGETNSSLVADDPKSYYIQLINARKAAVKQHESRIDFIQRLSTELTMNIFMHLPLSAKVICTQVSRIWRTKILRCSVAWRVIICDKSLTTDTSTAVCNLVARNDALGIGSHIRRLVLHCNDFSSENNNMKICQTYLDSMMNLRLTNIQELSISGNNGMGGKGILSCGMMIYKIMCLFFFLVHSIS</sequence>
<dbReference type="SUPFAM" id="SSF48452">
    <property type="entry name" value="TPR-like"/>
    <property type="match status" value="1"/>
</dbReference>
<feature type="transmembrane region" description="Helical" evidence="2">
    <location>
        <begin position="284"/>
        <end position="303"/>
    </location>
</feature>
<dbReference type="Gene3D" id="1.25.40.10">
    <property type="entry name" value="Tetratricopeptide repeat domain"/>
    <property type="match status" value="1"/>
</dbReference>
<evidence type="ECO:0000259" key="3">
    <source>
        <dbReference type="Pfam" id="PF00646"/>
    </source>
</evidence>
<keyword evidence="5" id="KW-1185">Reference proteome</keyword>
<dbReference type="Pfam" id="PF00646">
    <property type="entry name" value="F-box"/>
    <property type="match status" value="1"/>
</dbReference>
<reference evidence="4" key="1">
    <citation type="journal article" date="2022" name="IScience">
        <title>Evolution of zygomycete secretomes and the origins of terrestrial fungal ecologies.</title>
        <authorList>
            <person name="Chang Y."/>
            <person name="Wang Y."/>
            <person name="Mondo S."/>
            <person name="Ahrendt S."/>
            <person name="Andreopoulos W."/>
            <person name="Barry K."/>
            <person name="Beard J."/>
            <person name="Benny G.L."/>
            <person name="Blankenship S."/>
            <person name="Bonito G."/>
            <person name="Cuomo C."/>
            <person name="Desiro A."/>
            <person name="Gervers K.A."/>
            <person name="Hundley H."/>
            <person name="Kuo A."/>
            <person name="LaButti K."/>
            <person name="Lang B.F."/>
            <person name="Lipzen A."/>
            <person name="O'Donnell K."/>
            <person name="Pangilinan J."/>
            <person name="Reynolds N."/>
            <person name="Sandor L."/>
            <person name="Smith M.E."/>
            <person name="Tsang A."/>
            <person name="Grigoriev I.V."/>
            <person name="Stajich J.E."/>
            <person name="Spatafora J.W."/>
        </authorList>
    </citation>
    <scope>NUCLEOTIDE SEQUENCE</scope>
    <source>
        <strain evidence="4">RSA 2281</strain>
    </source>
</reference>
<evidence type="ECO:0000256" key="1">
    <source>
        <dbReference type="SAM" id="MobiDB-lite"/>
    </source>
</evidence>
<keyword evidence="2" id="KW-0812">Transmembrane</keyword>
<feature type="region of interest" description="Disordered" evidence="1">
    <location>
        <begin position="1"/>
        <end position="23"/>
    </location>
</feature>
<evidence type="ECO:0000256" key="2">
    <source>
        <dbReference type="SAM" id="Phobius"/>
    </source>
</evidence>
<name>A0AAD5PJU3_9FUNG</name>
<accession>A0AAD5PJU3</accession>
<gene>
    <name evidence="4" type="ORF">BDA99DRAFT_239636</name>
</gene>
<comment type="caution">
    <text evidence="4">The sequence shown here is derived from an EMBL/GenBank/DDBJ whole genome shotgun (WGS) entry which is preliminary data.</text>
</comment>